<keyword evidence="2" id="KW-1185">Reference proteome</keyword>
<gene>
    <name evidence="1" type="ORF">HMPREF1544_11758</name>
</gene>
<sequence>MLDSEVVLQAFVVILEEGEHHVVFEDEDQDNVQLSNLSHATAEQYIQHHVKKLNGRFPGESLIHLGQRTMGTLSRQSTLEVKSCFFIKPPGRLGATRFQHTTMLLSRQP</sequence>
<proteinExistence type="predicted"/>
<name>S2JP55_MUCC1</name>
<organism evidence="1 2">
    <name type="scientific">Mucor circinelloides f. circinelloides (strain 1006PhL)</name>
    <name type="common">Mucormycosis agent</name>
    <name type="synonym">Calyptromyces circinelloides</name>
    <dbReference type="NCBI Taxonomy" id="1220926"/>
    <lineage>
        <taxon>Eukaryota</taxon>
        <taxon>Fungi</taxon>
        <taxon>Fungi incertae sedis</taxon>
        <taxon>Mucoromycota</taxon>
        <taxon>Mucoromycotina</taxon>
        <taxon>Mucoromycetes</taxon>
        <taxon>Mucorales</taxon>
        <taxon>Mucorineae</taxon>
        <taxon>Mucoraceae</taxon>
        <taxon>Mucor</taxon>
    </lineage>
</organism>
<dbReference type="InParanoid" id="S2JP55"/>
<dbReference type="OrthoDB" id="10331747at2759"/>
<accession>S2JP55</accession>
<reference evidence="2" key="1">
    <citation type="submission" date="2013-05" db="EMBL/GenBank/DDBJ databases">
        <title>The Genome sequence of Mucor circinelloides f. circinelloides 1006PhL.</title>
        <authorList>
            <consortium name="The Broad Institute Genomics Platform"/>
            <person name="Cuomo C."/>
            <person name="Earl A."/>
            <person name="Findley K."/>
            <person name="Lee S.C."/>
            <person name="Walker B."/>
            <person name="Young S."/>
            <person name="Zeng Q."/>
            <person name="Gargeya S."/>
            <person name="Fitzgerald M."/>
            <person name="Haas B."/>
            <person name="Abouelleil A."/>
            <person name="Allen A.W."/>
            <person name="Alvarado L."/>
            <person name="Arachchi H.M."/>
            <person name="Berlin A.M."/>
            <person name="Chapman S.B."/>
            <person name="Gainer-Dewar J."/>
            <person name="Goldberg J."/>
            <person name="Griggs A."/>
            <person name="Gujja S."/>
            <person name="Hansen M."/>
            <person name="Howarth C."/>
            <person name="Imamovic A."/>
            <person name="Ireland A."/>
            <person name="Larimer J."/>
            <person name="McCowan C."/>
            <person name="Murphy C."/>
            <person name="Pearson M."/>
            <person name="Poon T.W."/>
            <person name="Priest M."/>
            <person name="Roberts A."/>
            <person name="Saif S."/>
            <person name="Shea T."/>
            <person name="Sisk P."/>
            <person name="Sykes S."/>
            <person name="Wortman J."/>
            <person name="Nusbaum C."/>
            <person name="Birren B."/>
        </authorList>
    </citation>
    <scope>NUCLEOTIDE SEQUENCE [LARGE SCALE GENOMIC DNA]</scope>
    <source>
        <strain evidence="2">1006PhL</strain>
    </source>
</reference>
<dbReference type="Proteomes" id="UP000014254">
    <property type="component" value="Unassembled WGS sequence"/>
</dbReference>
<dbReference type="AlphaFoldDB" id="S2JP55"/>
<evidence type="ECO:0000313" key="1">
    <source>
        <dbReference type="EMBL" id="EPB81520.1"/>
    </source>
</evidence>
<dbReference type="VEuPathDB" id="FungiDB:HMPREF1544_11758"/>
<dbReference type="EMBL" id="KE124168">
    <property type="protein sequence ID" value="EPB81520.1"/>
    <property type="molecule type" value="Genomic_DNA"/>
</dbReference>
<evidence type="ECO:0000313" key="2">
    <source>
        <dbReference type="Proteomes" id="UP000014254"/>
    </source>
</evidence>
<protein>
    <submittedName>
        <fullName evidence="1">Uncharacterized protein</fullName>
    </submittedName>
</protein>